<evidence type="ECO:0000313" key="2">
    <source>
        <dbReference type="EMBL" id="TGO43108.1"/>
    </source>
</evidence>
<dbReference type="InterPro" id="IPR010730">
    <property type="entry name" value="HET"/>
</dbReference>
<accession>A0A4Z1H2K0</accession>
<evidence type="ECO:0000313" key="3">
    <source>
        <dbReference type="Proteomes" id="UP000297814"/>
    </source>
</evidence>
<keyword evidence="3" id="KW-1185">Reference proteome</keyword>
<dbReference type="Proteomes" id="UP000297814">
    <property type="component" value="Unassembled WGS sequence"/>
</dbReference>
<reference evidence="2 3" key="1">
    <citation type="submission" date="2017-12" db="EMBL/GenBank/DDBJ databases">
        <title>Comparative genomics of Botrytis spp.</title>
        <authorList>
            <person name="Valero-Jimenez C.A."/>
            <person name="Tapia P."/>
            <person name="Veloso J."/>
            <person name="Silva-Moreno E."/>
            <person name="Staats M."/>
            <person name="Valdes J.H."/>
            <person name="Van Kan J.A.L."/>
        </authorList>
    </citation>
    <scope>NUCLEOTIDE SEQUENCE [LARGE SCALE GENOMIC DNA]</scope>
    <source>
        <strain evidence="2 3">Bh0001</strain>
    </source>
</reference>
<name>A0A4Z1H2K0_9HELO</name>
<evidence type="ECO:0000259" key="1">
    <source>
        <dbReference type="Pfam" id="PF06985"/>
    </source>
</evidence>
<comment type="caution">
    <text evidence="2">The sequence shown here is derived from an EMBL/GenBank/DDBJ whole genome shotgun (WGS) entry which is preliminary data.</text>
</comment>
<sequence>MDDAKQQQGWYAGLSGYESMLTLSQELDSQKLLEAPAISVDLDACNQHSAVASLPEWTSKCETCQNIWRCFSQSDSADSVNLGYITEALATQCRTHKSLVQAFVDYVRSFKDPASLSRQKQGDLGIIPRDLESSVMITESISKLGLYWSLLLVRKESVPHHPGICRIINPDWVDLEMLNRWKKQCLSTHGAKCENPWKIWPKRPAFLIDVKTKCLVAGCISNTFVALSYRYGRSPVPVIDAVMLERLQEPYALDALEFEEFLSPVIQHAMFLTSVISERYLWADALCIPHANEELRAEELNMMGAIYDNAVVTIIAADGDAQDGLRGLEGVSQSRDINQSIIPFRDEQLIVSNTEDSDLSNGGDYHSRGWTFQEYVMSKRKIIFKDKELHWECQCRVWHEEMFPDAETSEHIAPRENLMTTGFPDLSSLSGIISGFNDTELWYEEDALPAISGLLSVLSRTFTGGFLYGIPEMFFERGLGWSSFWEYSNLRRRKFSENFGKDRPSQAGLPSWSWVGWRGLLNLSMYGEAARINDRLHRIEETISITEWYTSKSPSDLPENRRRIRSTWFENRDNYKDFAKPLPSGWSCHDAPDTGSFRGEPQFYPDGCGKYIFKHAEVPSSDMRSWYYPFPVSDIRDSTPPVTPEQTSYLFCKTWRARLWGRQASGGNTARIFSGSREDVGSLQLHNEADLSLFPSINSEVIHGLPVELVALYKSRVYSKTWNAGQERCDHPLRSEDEYKVLWVEWKDGIAYRLASGQVKAEEWEKFDPEKIDLILG</sequence>
<feature type="domain" description="Heterokaryon incompatibility" evidence="1">
    <location>
        <begin position="224"/>
        <end position="374"/>
    </location>
</feature>
<dbReference type="PANTHER" id="PTHR33112">
    <property type="entry name" value="DOMAIN PROTEIN, PUTATIVE-RELATED"/>
    <property type="match status" value="1"/>
</dbReference>
<gene>
    <name evidence="2" type="ORF">BHYA_0003g00620</name>
</gene>
<dbReference type="EMBL" id="PQXK01000003">
    <property type="protein sequence ID" value="TGO43108.1"/>
    <property type="molecule type" value="Genomic_DNA"/>
</dbReference>
<dbReference type="PANTHER" id="PTHR33112:SF12">
    <property type="entry name" value="HETEROKARYON INCOMPATIBILITY DOMAIN-CONTAINING PROTEIN"/>
    <property type="match status" value="1"/>
</dbReference>
<proteinExistence type="predicted"/>
<protein>
    <recommendedName>
        <fullName evidence="1">Heterokaryon incompatibility domain-containing protein</fullName>
    </recommendedName>
</protein>
<dbReference type="Pfam" id="PF06985">
    <property type="entry name" value="HET"/>
    <property type="match status" value="1"/>
</dbReference>
<dbReference type="AlphaFoldDB" id="A0A4Z1H2K0"/>
<organism evidence="2 3">
    <name type="scientific">Botrytis hyacinthi</name>
    <dbReference type="NCBI Taxonomy" id="278943"/>
    <lineage>
        <taxon>Eukaryota</taxon>
        <taxon>Fungi</taxon>
        <taxon>Dikarya</taxon>
        <taxon>Ascomycota</taxon>
        <taxon>Pezizomycotina</taxon>
        <taxon>Leotiomycetes</taxon>
        <taxon>Helotiales</taxon>
        <taxon>Sclerotiniaceae</taxon>
        <taxon>Botrytis</taxon>
    </lineage>
</organism>